<keyword evidence="4 8" id="KW-0479">Metal-binding</keyword>
<reference evidence="11 12" key="1">
    <citation type="journal article" date="2010" name="Cell">
        <title>The genome of Naegleria gruberi illuminates early eukaryotic versatility.</title>
        <authorList>
            <person name="Fritz-Laylin L.K."/>
            <person name="Prochnik S.E."/>
            <person name="Ginger M.L."/>
            <person name="Dacks J.B."/>
            <person name="Carpenter M.L."/>
            <person name="Field M.C."/>
            <person name="Kuo A."/>
            <person name="Paredez A."/>
            <person name="Chapman J."/>
            <person name="Pham J."/>
            <person name="Shu S."/>
            <person name="Neupane R."/>
            <person name="Cipriano M."/>
            <person name="Mancuso J."/>
            <person name="Tu H."/>
            <person name="Salamov A."/>
            <person name="Lindquist E."/>
            <person name="Shapiro H."/>
            <person name="Lucas S."/>
            <person name="Grigoriev I.V."/>
            <person name="Cande W.Z."/>
            <person name="Fulton C."/>
            <person name="Rokhsar D.S."/>
            <person name="Dawson S.C."/>
        </authorList>
    </citation>
    <scope>NUCLEOTIDE SEQUENCE [LARGE SCALE GENOMIC DNA]</scope>
    <source>
        <strain evidence="11 12">NEG-M</strain>
    </source>
</reference>
<keyword evidence="6 8" id="KW-0408">Iron</keyword>
<dbReference type="InterPro" id="IPR002401">
    <property type="entry name" value="Cyt_P450_E_grp-I"/>
</dbReference>
<dbReference type="InterPro" id="IPR017972">
    <property type="entry name" value="Cyt_P450_CS"/>
</dbReference>
<evidence type="ECO:0000256" key="2">
    <source>
        <dbReference type="ARBA" id="ARBA00010617"/>
    </source>
</evidence>
<dbReference type="InterPro" id="IPR001128">
    <property type="entry name" value="Cyt_P450"/>
</dbReference>
<keyword evidence="12" id="KW-1185">Reference proteome</keyword>
<dbReference type="Gene3D" id="1.10.630.10">
    <property type="entry name" value="Cytochrome P450"/>
    <property type="match status" value="1"/>
</dbReference>
<organism evidence="12">
    <name type="scientific">Naegleria gruberi</name>
    <name type="common">Amoeba</name>
    <dbReference type="NCBI Taxonomy" id="5762"/>
    <lineage>
        <taxon>Eukaryota</taxon>
        <taxon>Discoba</taxon>
        <taxon>Heterolobosea</taxon>
        <taxon>Tetramitia</taxon>
        <taxon>Eutetramitia</taxon>
        <taxon>Vahlkampfiidae</taxon>
        <taxon>Naegleria</taxon>
    </lineage>
</organism>
<evidence type="ECO:0000256" key="8">
    <source>
        <dbReference type="PIRSR" id="PIRSR602401-1"/>
    </source>
</evidence>
<accession>D2VNG1</accession>
<evidence type="ECO:0000256" key="9">
    <source>
        <dbReference type="RuleBase" id="RU000461"/>
    </source>
</evidence>
<dbReference type="InterPro" id="IPR036396">
    <property type="entry name" value="Cyt_P450_sf"/>
</dbReference>
<feature type="binding site" description="axial binding residue" evidence="8">
    <location>
        <position position="476"/>
    </location>
    <ligand>
        <name>heme</name>
        <dbReference type="ChEBI" id="CHEBI:30413"/>
    </ligand>
    <ligandPart>
        <name>Fe</name>
        <dbReference type="ChEBI" id="CHEBI:18248"/>
    </ligandPart>
</feature>
<dbReference type="eggNOG" id="KOG0157">
    <property type="taxonomic scope" value="Eukaryota"/>
</dbReference>
<keyword evidence="10" id="KW-1133">Transmembrane helix</keyword>
<dbReference type="GeneID" id="8851475"/>
<evidence type="ECO:0000256" key="4">
    <source>
        <dbReference type="ARBA" id="ARBA00022723"/>
    </source>
</evidence>
<proteinExistence type="inferred from homology"/>
<evidence type="ECO:0000256" key="10">
    <source>
        <dbReference type="SAM" id="Phobius"/>
    </source>
</evidence>
<keyword evidence="10" id="KW-0472">Membrane</keyword>
<evidence type="ECO:0000256" key="5">
    <source>
        <dbReference type="ARBA" id="ARBA00023002"/>
    </source>
</evidence>
<dbReference type="Proteomes" id="UP000006671">
    <property type="component" value="Unassembled WGS sequence"/>
</dbReference>
<evidence type="ECO:0000313" key="11">
    <source>
        <dbReference type="EMBL" id="EFC41653.1"/>
    </source>
</evidence>
<comment type="cofactor">
    <cofactor evidence="1 8">
        <name>heme</name>
        <dbReference type="ChEBI" id="CHEBI:30413"/>
    </cofactor>
</comment>
<dbReference type="GO" id="GO:0020037">
    <property type="term" value="F:heme binding"/>
    <property type="evidence" value="ECO:0007669"/>
    <property type="project" value="InterPro"/>
</dbReference>
<evidence type="ECO:0000256" key="6">
    <source>
        <dbReference type="ARBA" id="ARBA00023004"/>
    </source>
</evidence>
<dbReference type="GO" id="GO:0004497">
    <property type="term" value="F:monooxygenase activity"/>
    <property type="evidence" value="ECO:0007669"/>
    <property type="project" value="UniProtKB-KW"/>
</dbReference>
<dbReference type="PRINTS" id="PR00385">
    <property type="entry name" value="P450"/>
</dbReference>
<protein>
    <submittedName>
        <fullName evidence="11">Cytochrome P450</fullName>
    </submittedName>
</protein>
<evidence type="ECO:0000256" key="1">
    <source>
        <dbReference type="ARBA" id="ARBA00001971"/>
    </source>
</evidence>
<evidence type="ECO:0000313" key="12">
    <source>
        <dbReference type="Proteomes" id="UP000006671"/>
    </source>
</evidence>
<dbReference type="GO" id="GO:0005506">
    <property type="term" value="F:iron ion binding"/>
    <property type="evidence" value="ECO:0007669"/>
    <property type="project" value="InterPro"/>
</dbReference>
<dbReference type="FunCoup" id="D2VNG1">
    <property type="interactions" value="299"/>
</dbReference>
<dbReference type="Pfam" id="PF00067">
    <property type="entry name" value="p450"/>
    <property type="match status" value="1"/>
</dbReference>
<dbReference type="EMBL" id="GG738884">
    <property type="protein sequence ID" value="EFC41653.1"/>
    <property type="molecule type" value="Genomic_DNA"/>
</dbReference>
<evidence type="ECO:0000256" key="7">
    <source>
        <dbReference type="ARBA" id="ARBA00023033"/>
    </source>
</evidence>
<keyword evidence="3 8" id="KW-0349">Heme</keyword>
<dbReference type="SUPFAM" id="SSF48264">
    <property type="entry name" value="Cytochrome P450"/>
    <property type="match status" value="1"/>
</dbReference>
<dbReference type="InParanoid" id="D2VNG1"/>
<comment type="similarity">
    <text evidence="2 9">Belongs to the cytochrome P450 family.</text>
</comment>
<evidence type="ECO:0000256" key="3">
    <source>
        <dbReference type="ARBA" id="ARBA00022617"/>
    </source>
</evidence>
<dbReference type="PANTHER" id="PTHR24292:SF102">
    <property type="entry name" value="CYTOCHROME P450 FAMILY-RELATED"/>
    <property type="match status" value="1"/>
</dbReference>
<feature type="transmembrane region" description="Helical" evidence="10">
    <location>
        <begin position="29"/>
        <end position="53"/>
    </location>
</feature>
<keyword evidence="7 9" id="KW-0503">Monooxygenase</keyword>
<keyword evidence="10" id="KW-0812">Transmembrane</keyword>
<name>D2VNG1_NAEGR</name>
<dbReference type="PRINTS" id="PR00463">
    <property type="entry name" value="EP450I"/>
</dbReference>
<dbReference type="VEuPathDB" id="AmoebaDB:NAEGRDRAFT_80642"/>
<sequence length="533" mass="60668">MLNLIASFMGTMGEDSMRDDPSSSSSWSLLRVLMMIGMSLLVIVASWFVVGLFKLMKNMAKVSHIPGTFQFMFSPIRIPLLAPLFYMGNWEEIYQAIDKYGDKKGSLRVSYQAGNTFTTCNKDILKEIFITKASAFDKPEFLYDMFNLIDVNILSALTTSDWKKHHKVVSPAFSKDNLEYVCEEAVNCTDLMMKLFWEKRLKKDGKLTLSDDDFCSITLEVLGRAGFGLSFGVFDEKDETGKQFRDAVEKVINIGIMVKRFAPNTFLYHLILKLTGIEKAITFVNNILDKHIEERKKEADENFDNFSKRDILSLLVKGNTIEKVLTNSELKSNSLLITLAGDETTSTTLSWIIYHLSKNKDVQEKAREEVNKLLPNQEKPSAETFEKLEYINAIVMETLRVNPAVLGVLKVANKDVQLGEYKIPKGTFIEGNIYATHKDWPEAKVFKPERFMDPELRAKSQHDFSYLPFSSGIRKCIGYKFASMEACMVTARLLQFYKFDLLNDEKNGDVIIPSSGITVRPLNLKVRITPLNC</sequence>
<dbReference type="RefSeq" id="XP_002674397.1">
    <property type="nucleotide sequence ID" value="XM_002674351.1"/>
</dbReference>
<dbReference type="PANTHER" id="PTHR24292">
    <property type="entry name" value="CYTOCHROME P450"/>
    <property type="match status" value="1"/>
</dbReference>
<dbReference type="PROSITE" id="PS00086">
    <property type="entry name" value="CYTOCHROME_P450"/>
    <property type="match status" value="1"/>
</dbReference>
<dbReference type="InterPro" id="IPR050476">
    <property type="entry name" value="Insect_CytP450_Detox"/>
</dbReference>
<dbReference type="STRING" id="5762.D2VNG1"/>
<dbReference type="GO" id="GO:0016705">
    <property type="term" value="F:oxidoreductase activity, acting on paired donors, with incorporation or reduction of molecular oxygen"/>
    <property type="evidence" value="ECO:0007669"/>
    <property type="project" value="InterPro"/>
</dbReference>
<gene>
    <name evidence="11" type="ORF">NAEGRDRAFT_80642</name>
</gene>
<dbReference type="AlphaFoldDB" id="D2VNG1"/>
<dbReference type="KEGG" id="ngr:NAEGRDRAFT_80642"/>
<dbReference type="OrthoDB" id="2789670at2759"/>
<keyword evidence="5 9" id="KW-0560">Oxidoreductase</keyword>